<proteinExistence type="predicted"/>
<dbReference type="EMBL" id="VSSQ01058596">
    <property type="protein sequence ID" value="MPN12276.1"/>
    <property type="molecule type" value="Genomic_DNA"/>
</dbReference>
<organism evidence="1">
    <name type="scientific">bioreactor metagenome</name>
    <dbReference type="NCBI Taxonomy" id="1076179"/>
    <lineage>
        <taxon>unclassified sequences</taxon>
        <taxon>metagenomes</taxon>
        <taxon>ecological metagenomes</taxon>
    </lineage>
</organism>
<gene>
    <name evidence="1" type="ORF">SDC9_159591</name>
</gene>
<protein>
    <submittedName>
        <fullName evidence="1">Uncharacterized protein</fullName>
    </submittedName>
</protein>
<sequence length="153" mass="18240">MRQHARQIGRHQRVLLVRSQQRRIEHGSKHRLTDRLAEPVQPHNRDDQARLRRNHRFVLRRSLERESLRAVRLNEHIVSNLRQFRKRKLRRGELAFLGKCAKTDQALPIEQRARFREGSVGERGNPLRRKDVRRGGYDNARAGLAQFVRKPQQ</sequence>
<reference evidence="1" key="1">
    <citation type="submission" date="2019-08" db="EMBL/GenBank/DDBJ databases">
        <authorList>
            <person name="Kucharzyk K."/>
            <person name="Murdoch R.W."/>
            <person name="Higgins S."/>
            <person name="Loffler F."/>
        </authorList>
    </citation>
    <scope>NUCLEOTIDE SEQUENCE</scope>
</reference>
<comment type="caution">
    <text evidence="1">The sequence shown here is derived from an EMBL/GenBank/DDBJ whole genome shotgun (WGS) entry which is preliminary data.</text>
</comment>
<dbReference type="AlphaFoldDB" id="A0A645FFA0"/>
<evidence type="ECO:0000313" key="1">
    <source>
        <dbReference type="EMBL" id="MPN12276.1"/>
    </source>
</evidence>
<name>A0A645FFA0_9ZZZZ</name>
<accession>A0A645FFA0</accession>